<dbReference type="AlphaFoldDB" id="A0A7E4URL7"/>
<feature type="signal peptide" evidence="2">
    <location>
        <begin position="1"/>
        <end position="26"/>
    </location>
</feature>
<evidence type="ECO:0000256" key="1">
    <source>
        <dbReference type="SAM" id="MobiDB-lite"/>
    </source>
</evidence>
<dbReference type="Proteomes" id="UP000492821">
    <property type="component" value="Unassembled WGS sequence"/>
</dbReference>
<accession>A0A7E4URL7</accession>
<dbReference type="WBParaSite" id="Pan_g11857.t1">
    <property type="protein sequence ID" value="Pan_g11857.t1"/>
    <property type="gene ID" value="Pan_g11857"/>
</dbReference>
<evidence type="ECO:0000313" key="3">
    <source>
        <dbReference type="Proteomes" id="UP000492821"/>
    </source>
</evidence>
<proteinExistence type="predicted"/>
<organism evidence="3 4">
    <name type="scientific">Panagrellus redivivus</name>
    <name type="common">Microworm</name>
    <dbReference type="NCBI Taxonomy" id="6233"/>
    <lineage>
        <taxon>Eukaryota</taxon>
        <taxon>Metazoa</taxon>
        <taxon>Ecdysozoa</taxon>
        <taxon>Nematoda</taxon>
        <taxon>Chromadorea</taxon>
        <taxon>Rhabditida</taxon>
        <taxon>Tylenchina</taxon>
        <taxon>Panagrolaimomorpha</taxon>
        <taxon>Panagrolaimoidea</taxon>
        <taxon>Panagrolaimidae</taxon>
        <taxon>Panagrellus</taxon>
    </lineage>
</organism>
<protein>
    <submittedName>
        <fullName evidence="4">Peptidase S1 domain-containing protein</fullName>
    </submittedName>
</protein>
<reference evidence="3" key="1">
    <citation type="journal article" date="2013" name="Genetics">
        <title>The draft genome and transcriptome of Panagrellus redivivus are shaped by the harsh demands of a free-living lifestyle.</title>
        <authorList>
            <person name="Srinivasan J."/>
            <person name="Dillman A.R."/>
            <person name="Macchietto M.G."/>
            <person name="Heikkinen L."/>
            <person name="Lakso M."/>
            <person name="Fracchia K.M."/>
            <person name="Antoshechkin I."/>
            <person name="Mortazavi A."/>
            <person name="Wong G."/>
            <person name="Sternberg P.W."/>
        </authorList>
    </citation>
    <scope>NUCLEOTIDE SEQUENCE [LARGE SCALE GENOMIC DNA]</scope>
    <source>
        <strain evidence="3">MT8872</strain>
    </source>
</reference>
<sequence length="100" mass="11287">MIRWVLKSRLIVGRTSLGLIAWGSSAHRNDPNEDSWAIPKITLEFQKLGDIKIYNPHSNEDSDHFGPLEFQKLGDIKIYNPHSNEDSSFGNSKVGGHQDL</sequence>
<feature type="chain" id="PRO_5028874400" evidence="2">
    <location>
        <begin position="27"/>
        <end position="100"/>
    </location>
</feature>
<evidence type="ECO:0000256" key="2">
    <source>
        <dbReference type="SAM" id="SignalP"/>
    </source>
</evidence>
<keyword evidence="2" id="KW-0732">Signal</keyword>
<keyword evidence="3" id="KW-1185">Reference proteome</keyword>
<reference evidence="4" key="2">
    <citation type="submission" date="2020-10" db="UniProtKB">
        <authorList>
            <consortium name="WormBaseParasite"/>
        </authorList>
    </citation>
    <scope>IDENTIFICATION</scope>
</reference>
<evidence type="ECO:0000313" key="4">
    <source>
        <dbReference type="WBParaSite" id="Pan_g11857.t1"/>
    </source>
</evidence>
<feature type="region of interest" description="Disordered" evidence="1">
    <location>
        <begin position="79"/>
        <end position="100"/>
    </location>
</feature>
<name>A0A7E4URL7_PANRE</name>